<dbReference type="EMBL" id="JAUSUV010000018">
    <property type="protein sequence ID" value="MDQ0418806.1"/>
    <property type="molecule type" value="Genomic_DNA"/>
</dbReference>
<protein>
    <submittedName>
        <fullName evidence="1">Uncharacterized protein</fullName>
    </submittedName>
</protein>
<keyword evidence="2" id="KW-1185">Reference proteome</keyword>
<evidence type="ECO:0000313" key="1">
    <source>
        <dbReference type="EMBL" id="MDQ0418806.1"/>
    </source>
</evidence>
<evidence type="ECO:0000313" key="2">
    <source>
        <dbReference type="Proteomes" id="UP001238450"/>
    </source>
</evidence>
<accession>A0AAJ1TMY2</accession>
<proteinExistence type="predicted"/>
<dbReference type="AlphaFoldDB" id="A0AAJ1TMY2"/>
<dbReference type="Proteomes" id="UP001238450">
    <property type="component" value="Unassembled WGS sequence"/>
</dbReference>
<name>A0AAJ1TMY2_9BACL</name>
<organism evidence="1 2">
    <name type="scientific">Croceifilum oryzae</name>
    <dbReference type="NCBI Taxonomy" id="1553429"/>
    <lineage>
        <taxon>Bacteria</taxon>
        <taxon>Bacillati</taxon>
        <taxon>Bacillota</taxon>
        <taxon>Bacilli</taxon>
        <taxon>Bacillales</taxon>
        <taxon>Thermoactinomycetaceae</taxon>
        <taxon>Croceifilum</taxon>
    </lineage>
</organism>
<gene>
    <name evidence="1" type="ORF">J2Z48_003010</name>
</gene>
<reference evidence="1 2" key="1">
    <citation type="submission" date="2023-07" db="EMBL/GenBank/DDBJ databases">
        <title>Genomic Encyclopedia of Type Strains, Phase IV (KMG-IV): sequencing the most valuable type-strain genomes for metagenomic binning, comparative biology and taxonomic classification.</title>
        <authorList>
            <person name="Goeker M."/>
        </authorList>
    </citation>
    <scope>NUCLEOTIDE SEQUENCE [LARGE SCALE GENOMIC DNA]</scope>
    <source>
        <strain evidence="1 2">DSM 46876</strain>
    </source>
</reference>
<sequence>MLKFNRYRVSRSEVYPWLQRLGSVWIFVWYNKEYLI</sequence>
<comment type="caution">
    <text evidence="1">The sequence shown here is derived from an EMBL/GenBank/DDBJ whole genome shotgun (WGS) entry which is preliminary data.</text>
</comment>